<evidence type="ECO:0000256" key="3">
    <source>
        <dbReference type="ARBA" id="ARBA00022840"/>
    </source>
</evidence>
<keyword evidence="1" id="KW-0547">Nucleotide-binding</keyword>
<dbReference type="InterPro" id="IPR049730">
    <property type="entry name" value="SNF2/RAD54-like_C"/>
</dbReference>
<dbReference type="GO" id="GO:0016787">
    <property type="term" value="F:hydrolase activity"/>
    <property type="evidence" value="ECO:0007669"/>
    <property type="project" value="UniProtKB-KW"/>
</dbReference>
<dbReference type="Pfam" id="PF00271">
    <property type="entry name" value="Helicase_C"/>
    <property type="match status" value="1"/>
</dbReference>
<dbReference type="EMBL" id="HBIR01014641">
    <property type="protein sequence ID" value="CAE0539216.1"/>
    <property type="molecule type" value="Transcribed_RNA"/>
</dbReference>
<accession>A0A7S3W6A6</accession>
<gene>
    <name evidence="6" type="ORF">EHUX00137_LOCUS10819</name>
</gene>
<organism evidence="6">
    <name type="scientific">Emiliania huxleyi</name>
    <name type="common">Coccolithophore</name>
    <name type="synonym">Pontosphaera huxleyi</name>
    <dbReference type="NCBI Taxonomy" id="2903"/>
    <lineage>
        <taxon>Eukaryota</taxon>
        <taxon>Haptista</taxon>
        <taxon>Haptophyta</taxon>
        <taxon>Prymnesiophyceae</taxon>
        <taxon>Isochrysidales</taxon>
        <taxon>Noelaerhabdaceae</taxon>
        <taxon>Emiliania</taxon>
    </lineage>
</organism>
<evidence type="ECO:0000256" key="4">
    <source>
        <dbReference type="SAM" id="MobiDB-lite"/>
    </source>
</evidence>
<dbReference type="GO" id="GO:0008094">
    <property type="term" value="F:ATP-dependent activity, acting on DNA"/>
    <property type="evidence" value="ECO:0007669"/>
    <property type="project" value="TreeGrafter"/>
</dbReference>
<protein>
    <recommendedName>
        <fullName evidence="5">Helicase C-terminal domain-containing protein</fullName>
    </recommendedName>
</protein>
<dbReference type="GO" id="GO:0005524">
    <property type="term" value="F:ATP binding"/>
    <property type="evidence" value="ECO:0007669"/>
    <property type="project" value="UniProtKB-KW"/>
</dbReference>
<dbReference type="SUPFAM" id="SSF52540">
    <property type="entry name" value="P-loop containing nucleoside triphosphate hydrolases"/>
    <property type="match status" value="1"/>
</dbReference>
<keyword evidence="3" id="KW-0067">ATP-binding</keyword>
<dbReference type="AlphaFoldDB" id="A0A7S3W6A6"/>
<name>A0A7S3W6A6_EMIHU</name>
<dbReference type="InterPro" id="IPR050628">
    <property type="entry name" value="SNF2_RAD54_helicase_TF"/>
</dbReference>
<dbReference type="PANTHER" id="PTHR45626">
    <property type="entry name" value="TRANSCRIPTION TERMINATION FACTOR 2-RELATED"/>
    <property type="match status" value="1"/>
</dbReference>
<dbReference type="GO" id="GO:0005634">
    <property type="term" value="C:nucleus"/>
    <property type="evidence" value="ECO:0007669"/>
    <property type="project" value="TreeGrafter"/>
</dbReference>
<dbReference type="SMART" id="SM00490">
    <property type="entry name" value="HELICc"/>
    <property type="match status" value="1"/>
</dbReference>
<evidence type="ECO:0000313" key="6">
    <source>
        <dbReference type="EMBL" id="CAE0539216.1"/>
    </source>
</evidence>
<evidence type="ECO:0000256" key="2">
    <source>
        <dbReference type="ARBA" id="ARBA00022801"/>
    </source>
</evidence>
<feature type="region of interest" description="Disordered" evidence="4">
    <location>
        <begin position="146"/>
        <end position="180"/>
    </location>
</feature>
<evidence type="ECO:0000256" key="1">
    <source>
        <dbReference type="ARBA" id="ARBA00022741"/>
    </source>
</evidence>
<dbReference type="InterPro" id="IPR001650">
    <property type="entry name" value="Helicase_C-like"/>
</dbReference>
<dbReference type="CDD" id="cd18793">
    <property type="entry name" value="SF2_C_SNF"/>
    <property type="match status" value="1"/>
</dbReference>
<dbReference type="Gene3D" id="3.40.50.300">
    <property type="entry name" value="P-loop containing nucleotide triphosphate hydrolases"/>
    <property type="match status" value="1"/>
</dbReference>
<feature type="domain" description="Helicase C-terminal" evidence="5">
    <location>
        <begin position="1"/>
        <end position="154"/>
    </location>
</feature>
<dbReference type="GO" id="GO:0006281">
    <property type="term" value="P:DNA repair"/>
    <property type="evidence" value="ECO:0007669"/>
    <property type="project" value="TreeGrafter"/>
</dbReference>
<keyword evidence="2" id="KW-0378">Hydrolase</keyword>
<evidence type="ECO:0000259" key="5">
    <source>
        <dbReference type="PROSITE" id="PS51194"/>
    </source>
</evidence>
<proteinExistence type="predicted"/>
<reference evidence="6" key="1">
    <citation type="submission" date="2021-01" db="EMBL/GenBank/DDBJ databases">
        <authorList>
            <person name="Corre E."/>
            <person name="Pelletier E."/>
            <person name="Niang G."/>
            <person name="Scheremetjew M."/>
            <person name="Finn R."/>
            <person name="Kale V."/>
            <person name="Holt S."/>
            <person name="Cochrane G."/>
            <person name="Meng A."/>
            <person name="Brown T."/>
            <person name="Cohen L."/>
        </authorList>
    </citation>
    <scope>NUCLEOTIDE SEQUENCE</scope>
    <source>
        <strain evidence="6">379</strain>
    </source>
</reference>
<dbReference type="PROSITE" id="PS51194">
    <property type="entry name" value="HELICASE_CTER"/>
    <property type="match status" value="1"/>
</dbReference>
<sequence>MMLCLEEVRRMREQDPTAKALVFSSYTTFLDLLQPLLRRGGFGTARVDGGQSMAERERQIDSFRAPGGPPVLLMSLKCGVGLNLTEATTVVLCEPWWNPFAEEQAVDRAHRIGQHRPVRVVRFSIAGTVEERILALQEKKRQIAAATLGDEDEGGPGAGGGRRRGGPRLTDGELQTLFGG</sequence>
<dbReference type="InterPro" id="IPR027417">
    <property type="entry name" value="P-loop_NTPase"/>
</dbReference>